<protein>
    <submittedName>
        <fullName evidence="1">Unannotated protein</fullName>
    </submittedName>
</protein>
<name>A0A6J6EEM7_9ZZZZ</name>
<sequence>MGWLGSAWFGIRNSWSNFIHQNFDNSRYAHQISKYLKVNEITFGKDIDLDKEVILDSRGNRITNEYCEKIVAEINFSSAASPRHTLQ</sequence>
<dbReference type="AlphaFoldDB" id="A0A6J6EEM7"/>
<evidence type="ECO:0000313" key="1">
    <source>
        <dbReference type="EMBL" id="CAB4574537.1"/>
    </source>
</evidence>
<organism evidence="1">
    <name type="scientific">freshwater metagenome</name>
    <dbReference type="NCBI Taxonomy" id="449393"/>
    <lineage>
        <taxon>unclassified sequences</taxon>
        <taxon>metagenomes</taxon>
        <taxon>ecological metagenomes</taxon>
    </lineage>
</organism>
<proteinExistence type="predicted"/>
<reference evidence="1" key="1">
    <citation type="submission" date="2020-05" db="EMBL/GenBank/DDBJ databases">
        <authorList>
            <person name="Chiriac C."/>
            <person name="Salcher M."/>
            <person name="Ghai R."/>
            <person name="Kavagutti S V."/>
        </authorList>
    </citation>
    <scope>NUCLEOTIDE SEQUENCE</scope>
</reference>
<dbReference type="EMBL" id="CAEZTU010000013">
    <property type="protein sequence ID" value="CAB4574537.1"/>
    <property type="molecule type" value="Genomic_DNA"/>
</dbReference>
<accession>A0A6J6EEM7</accession>
<gene>
    <name evidence="1" type="ORF">UFOPK1740_00475</name>
</gene>